<dbReference type="OrthoDB" id="7189265at2"/>
<evidence type="ECO:0000313" key="1">
    <source>
        <dbReference type="EMBL" id="ENZ81039.1"/>
    </source>
</evidence>
<dbReference type="PATRIC" id="fig|1292034.3.peg.3023"/>
<gene>
    <name evidence="1" type="ORF">OR37_03041</name>
</gene>
<dbReference type="EMBL" id="APMP01000022">
    <property type="protein sequence ID" value="ENZ81039.1"/>
    <property type="molecule type" value="Genomic_DNA"/>
</dbReference>
<accession>R0EG60</accession>
<organism evidence="1 2">
    <name type="scientific">Caulobacter vibrioides OR37</name>
    <dbReference type="NCBI Taxonomy" id="1292034"/>
    <lineage>
        <taxon>Bacteria</taxon>
        <taxon>Pseudomonadati</taxon>
        <taxon>Pseudomonadota</taxon>
        <taxon>Alphaproteobacteria</taxon>
        <taxon>Caulobacterales</taxon>
        <taxon>Caulobacteraceae</taxon>
        <taxon>Caulobacter</taxon>
    </lineage>
</organism>
<evidence type="ECO:0000313" key="2">
    <source>
        <dbReference type="Proteomes" id="UP000013063"/>
    </source>
</evidence>
<dbReference type="AlphaFoldDB" id="R0EG60"/>
<evidence type="ECO:0008006" key="3">
    <source>
        <dbReference type="Google" id="ProtNLM"/>
    </source>
</evidence>
<comment type="caution">
    <text evidence="1">The sequence shown here is derived from an EMBL/GenBank/DDBJ whole genome shotgun (WGS) entry which is preliminary data.</text>
</comment>
<dbReference type="STRING" id="1292034.OR37_03041"/>
<dbReference type="Proteomes" id="UP000013063">
    <property type="component" value="Unassembled WGS sequence"/>
</dbReference>
<name>R0EG60_CAUVI</name>
<reference evidence="1 2" key="1">
    <citation type="journal article" date="2013" name="Genome Announc.">
        <title>Draft Genome Sequence for Caulobacter sp. Strain OR37, a Bacterium Tolerant to Heavy Metals.</title>
        <authorList>
            <person name="Utturkar S.M."/>
            <person name="Bollmann A."/>
            <person name="Brzoska R.M."/>
            <person name="Klingeman D.M."/>
            <person name="Epstein S.E."/>
            <person name="Palumbo A.V."/>
            <person name="Brown S.D."/>
        </authorList>
    </citation>
    <scope>NUCLEOTIDE SEQUENCE [LARGE SCALE GENOMIC DNA]</scope>
    <source>
        <strain evidence="1 2">OR37</strain>
    </source>
</reference>
<dbReference type="RefSeq" id="WP_004621662.1">
    <property type="nucleotide sequence ID" value="NZ_APMP01000022.1"/>
</dbReference>
<sequence>MSAAPLPSPSTVPAENHLPVGELSRRLAAELASAAAICRDCEHLAGDLAKGGATLANLSRLQALDELSQRLHGLSEVLERIGHHASGEWNVSIDPLLSGLGLADMVVRLRAEERPDGAADPGELDFF</sequence>
<proteinExistence type="predicted"/>
<keyword evidence="2" id="KW-1185">Reference proteome</keyword>
<protein>
    <recommendedName>
        <fullName evidence="3">Chemotaxis protein CheU</fullName>
    </recommendedName>
</protein>